<evidence type="ECO:0000256" key="13">
    <source>
        <dbReference type="ARBA" id="ARBA00047816"/>
    </source>
</evidence>
<feature type="domain" description="Cytochrome oxidase subunit II transmembrane region profile" evidence="20">
    <location>
        <begin position="34"/>
        <end position="129"/>
    </location>
</feature>
<dbReference type="Gene3D" id="1.10.287.90">
    <property type="match status" value="1"/>
</dbReference>
<proteinExistence type="inferred from homology"/>
<gene>
    <name evidence="21" type="ORF">SAMN04488011_102421</name>
</gene>
<dbReference type="GO" id="GO:0042773">
    <property type="term" value="P:ATP synthesis coupled electron transport"/>
    <property type="evidence" value="ECO:0007669"/>
    <property type="project" value="TreeGrafter"/>
</dbReference>
<dbReference type="GO" id="GO:0005886">
    <property type="term" value="C:plasma membrane"/>
    <property type="evidence" value="ECO:0007669"/>
    <property type="project" value="UniProtKB-SubCell"/>
</dbReference>
<sequence>MRIALTITAAATAAFSAFAARAQEVGQDLEIIGRPTPGAMGFQPAATSLAEDVHWLDGMLLIIITAITLFVVALLGIVLVKYNSRRNKDPKTFTHNTPIEIAWTVVPIVILVFIGAFSLPILFNQQEIPEADVTVKATGYQWYWGYTYPDHDFSFDSYMIGSPATGGDNRMSSEVVAQLEEAGYTQDEFLLATDTAMVVPVGQTIVVQVTGADVIHSWTVPAFGVKQDAIPGRLAELWFEAEEEGIYFGQCSELCGIAHAYMPITVKVVSEEEYEAWLDRSIEEYGGTPRETAMAEQTGDADATTSDEAPAEGGDDAAAEETPAEDAASGEPAADDAASEEGTTDDAAADEETADGEATDASADDAAAEDGADETAN</sequence>
<dbReference type="NCBIfam" id="TIGR02866">
    <property type="entry name" value="CoxB"/>
    <property type="match status" value="1"/>
</dbReference>
<keyword evidence="18" id="KW-0732">Signal</keyword>
<evidence type="ECO:0000256" key="7">
    <source>
        <dbReference type="ARBA" id="ARBA00022967"/>
    </source>
</evidence>
<evidence type="ECO:0000256" key="8">
    <source>
        <dbReference type="ARBA" id="ARBA00022982"/>
    </source>
</evidence>
<keyword evidence="5 14" id="KW-0812">Transmembrane</keyword>
<evidence type="ECO:0000259" key="20">
    <source>
        <dbReference type="PROSITE" id="PS50999"/>
    </source>
</evidence>
<dbReference type="Gene3D" id="2.60.40.420">
    <property type="entry name" value="Cupredoxins - blue copper proteins"/>
    <property type="match status" value="1"/>
</dbReference>
<feature type="compositionally biased region" description="Acidic residues" evidence="16">
    <location>
        <begin position="333"/>
        <end position="377"/>
    </location>
</feature>
<dbReference type="GO" id="GO:0004129">
    <property type="term" value="F:cytochrome-c oxidase activity"/>
    <property type="evidence" value="ECO:0007669"/>
    <property type="project" value="UniProtKB-EC"/>
</dbReference>
<evidence type="ECO:0000256" key="6">
    <source>
        <dbReference type="ARBA" id="ARBA00022723"/>
    </source>
</evidence>
<protein>
    <recommendedName>
        <fullName evidence="15">Cytochrome c oxidase subunit 2</fullName>
        <ecNumber evidence="15">7.1.1.9</ecNumber>
    </recommendedName>
</protein>
<dbReference type="OrthoDB" id="9781261at2"/>
<evidence type="ECO:0000256" key="10">
    <source>
        <dbReference type="ARBA" id="ARBA00023008"/>
    </source>
</evidence>
<comment type="cofactor">
    <cofactor evidence="15">
        <name>Cu cation</name>
        <dbReference type="ChEBI" id="CHEBI:23378"/>
    </cofactor>
    <text evidence="15">Binds a copper A center.</text>
</comment>
<dbReference type="PANTHER" id="PTHR22888:SF9">
    <property type="entry name" value="CYTOCHROME C OXIDASE SUBUNIT 2"/>
    <property type="match status" value="1"/>
</dbReference>
<evidence type="ECO:0000256" key="18">
    <source>
        <dbReference type="SAM" id="SignalP"/>
    </source>
</evidence>
<dbReference type="EMBL" id="FOCM01000002">
    <property type="protein sequence ID" value="SEN09112.1"/>
    <property type="molecule type" value="Genomic_DNA"/>
</dbReference>
<dbReference type="EC" id="7.1.1.9" evidence="15"/>
<evidence type="ECO:0000313" key="21">
    <source>
        <dbReference type="EMBL" id="SEN09112.1"/>
    </source>
</evidence>
<feature type="compositionally biased region" description="Acidic residues" evidence="16">
    <location>
        <begin position="309"/>
        <end position="324"/>
    </location>
</feature>
<dbReference type="GO" id="GO:0005507">
    <property type="term" value="F:copper ion binding"/>
    <property type="evidence" value="ECO:0007669"/>
    <property type="project" value="InterPro"/>
</dbReference>
<feature type="transmembrane region" description="Helical" evidence="17">
    <location>
        <begin position="59"/>
        <end position="80"/>
    </location>
</feature>
<keyword evidence="7" id="KW-1278">Translocase</keyword>
<dbReference type="CDD" id="cd13912">
    <property type="entry name" value="CcO_II_C"/>
    <property type="match status" value="1"/>
</dbReference>
<dbReference type="InterPro" id="IPR034210">
    <property type="entry name" value="CcO_II_C"/>
</dbReference>
<feature type="transmembrane region" description="Helical" evidence="17">
    <location>
        <begin position="101"/>
        <end position="123"/>
    </location>
</feature>
<evidence type="ECO:0000256" key="2">
    <source>
        <dbReference type="ARBA" id="ARBA00007866"/>
    </source>
</evidence>
<accession>A0A1H8DPA5</accession>
<dbReference type="SUPFAM" id="SSF81464">
    <property type="entry name" value="Cytochrome c oxidase subunit II-like, transmembrane region"/>
    <property type="match status" value="1"/>
</dbReference>
<keyword evidence="8 14" id="KW-0249">Electron transport</keyword>
<reference evidence="22" key="1">
    <citation type="submission" date="2016-10" db="EMBL/GenBank/DDBJ databases">
        <authorList>
            <person name="Varghese N."/>
            <person name="Submissions S."/>
        </authorList>
    </citation>
    <scope>NUCLEOTIDE SEQUENCE [LARGE SCALE GENOMIC DNA]</scope>
    <source>
        <strain evidence="22">DSM 26893</strain>
    </source>
</reference>
<evidence type="ECO:0000256" key="5">
    <source>
        <dbReference type="ARBA" id="ARBA00022692"/>
    </source>
</evidence>
<name>A0A1H8DPA5_9RHOB</name>
<dbReference type="InterPro" id="IPR001505">
    <property type="entry name" value="Copper_CuA"/>
</dbReference>
<dbReference type="InterPro" id="IPR014222">
    <property type="entry name" value="Cyt_c_oxidase_su2"/>
</dbReference>
<feature type="chain" id="PRO_5011685957" description="Cytochrome c oxidase subunit 2" evidence="18">
    <location>
        <begin position="20"/>
        <end position="377"/>
    </location>
</feature>
<dbReference type="InterPro" id="IPR036257">
    <property type="entry name" value="Cyt_c_oxidase_su2_TM_sf"/>
</dbReference>
<evidence type="ECO:0000256" key="12">
    <source>
        <dbReference type="ARBA" id="ARBA00024688"/>
    </source>
</evidence>
<comment type="similarity">
    <text evidence="2 14">Belongs to the cytochrome c oxidase subunit 2 family.</text>
</comment>
<evidence type="ECO:0000256" key="4">
    <source>
        <dbReference type="ARBA" id="ARBA00022660"/>
    </source>
</evidence>
<keyword evidence="6 15" id="KW-0479">Metal-binding</keyword>
<dbReference type="PANTHER" id="PTHR22888">
    <property type="entry name" value="CYTOCHROME C OXIDASE, SUBUNIT II"/>
    <property type="match status" value="1"/>
</dbReference>
<dbReference type="Pfam" id="PF02790">
    <property type="entry name" value="COX2_TM"/>
    <property type="match status" value="1"/>
</dbReference>
<dbReference type="PRINTS" id="PR01166">
    <property type="entry name" value="CYCOXIDASEII"/>
</dbReference>
<comment type="catalytic activity">
    <reaction evidence="13 15">
        <text>4 Fe(II)-[cytochrome c] + O2 + 8 H(+)(in) = 4 Fe(III)-[cytochrome c] + 2 H2O + 4 H(+)(out)</text>
        <dbReference type="Rhea" id="RHEA:11436"/>
        <dbReference type="Rhea" id="RHEA-COMP:10350"/>
        <dbReference type="Rhea" id="RHEA-COMP:14399"/>
        <dbReference type="ChEBI" id="CHEBI:15377"/>
        <dbReference type="ChEBI" id="CHEBI:15378"/>
        <dbReference type="ChEBI" id="CHEBI:15379"/>
        <dbReference type="ChEBI" id="CHEBI:29033"/>
        <dbReference type="ChEBI" id="CHEBI:29034"/>
        <dbReference type="EC" id="7.1.1.9"/>
    </reaction>
</comment>
<evidence type="ECO:0000256" key="17">
    <source>
        <dbReference type="SAM" id="Phobius"/>
    </source>
</evidence>
<keyword evidence="4 14" id="KW-0679">Respiratory chain</keyword>
<dbReference type="AlphaFoldDB" id="A0A1H8DPA5"/>
<comment type="subcellular location">
    <subcellularLocation>
        <location evidence="14">Cell membrane</location>
        <topology evidence="14">Multi-pass membrane protein</topology>
    </subcellularLocation>
    <subcellularLocation>
        <location evidence="1">Membrane</location>
        <topology evidence="1">Multi-pass membrane protein</topology>
    </subcellularLocation>
</comment>
<evidence type="ECO:0000256" key="1">
    <source>
        <dbReference type="ARBA" id="ARBA00004141"/>
    </source>
</evidence>
<dbReference type="Pfam" id="PF00116">
    <property type="entry name" value="COX2"/>
    <property type="match status" value="1"/>
</dbReference>
<keyword evidence="22" id="KW-1185">Reference proteome</keyword>
<dbReference type="InterPro" id="IPR045187">
    <property type="entry name" value="CcO_II"/>
</dbReference>
<dbReference type="GO" id="GO:0016491">
    <property type="term" value="F:oxidoreductase activity"/>
    <property type="evidence" value="ECO:0007669"/>
    <property type="project" value="InterPro"/>
</dbReference>
<dbReference type="PROSITE" id="PS00078">
    <property type="entry name" value="COX2"/>
    <property type="match status" value="1"/>
</dbReference>
<dbReference type="PROSITE" id="PS50857">
    <property type="entry name" value="COX2_CUA"/>
    <property type="match status" value="1"/>
</dbReference>
<keyword evidence="9 17" id="KW-1133">Transmembrane helix</keyword>
<dbReference type="Proteomes" id="UP000199372">
    <property type="component" value="Unassembled WGS sequence"/>
</dbReference>
<dbReference type="SUPFAM" id="SSF49503">
    <property type="entry name" value="Cupredoxins"/>
    <property type="match status" value="1"/>
</dbReference>
<feature type="region of interest" description="Disordered" evidence="16">
    <location>
        <begin position="289"/>
        <end position="377"/>
    </location>
</feature>
<feature type="signal peptide" evidence="18">
    <location>
        <begin position="1"/>
        <end position="19"/>
    </location>
</feature>
<evidence type="ECO:0000256" key="14">
    <source>
        <dbReference type="RuleBase" id="RU000456"/>
    </source>
</evidence>
<evidence type="ECO:0000256" key="9">
    <source>
        <dbReference type="ARBA" id="ARBA00022989"/>
    </source>
</evidence>
<keyword evidence="10 15" id="KW-0186">Copper</keyword>
<dbReference type="InterPro" id="IPR011759">
    <property type="entry name" value="Cyt_c_oxidase_su2_TM_dom"/>
</dbReference>
<evidence type="ECO:0000256" key="15">
    <source>
        <dbReference type="RuleBase" id="RU004024"/>
    </source>
</evidence>
<dbReference type="InterPro" id="IPR002429">
    <property type="entry name" value="CcO_II-like_C"/>
</dbReference>
<evidence type="ECO:0000256" key="11">
    <source>
        <dbReference type="ARBA" id="ARBA00023136"/>
    </source>
</evidence>
<organism evidence="21 22">
    <name type="scientific">Palleronia pelagia</name>
    <dbReference type="NCBI Taxonomy" id="387096"/>
    <lineage>
        <taxon>Bacteria</taxon>
        <taxon>Pseudomonadati</taxon>
        <taxon>Pseudomonadota</taxon>
        <taxon>Alphaproteobacteria</taxon>
        <taxon>Rhodobacterales</taxon>
        <taxon>Roseobacteraceae</taxon>
        <taxon>Palleronia</taxon>
    </lineage>
</organism>
<comment type="function">
    <text evidence="12 15">Subunits I and II form the functional core of the enzyme complex. Electrons originating in cytochrome c are transferred via heme a and Cu(A) to the binuclear center formed by heme a3 and Cu(B).</text>
</comment>
<evidence type="ECO:0000256" key="3">
    <source>
        <dbReference type="ARBA" id="ARBA00022448"/>
    </source>
</evidence>
<evidence type="ECO:0000256" key="16">
    <source>
        <dbReference type="SAM" id="MobiDB-lite"/>
    </source>
</evidence>
<keyword evidence="11 17" id="KW-0472">Membrane</keyword>
<dbReference type="InterPro" id="IPR008972">
    <property type="entry name" value="Cupredoxin"/>
</dbReference>
<evidence type="ECO:0000259" key="19">
    <source>
        <dbReference type="PROSITE" id="PS50857"/>
    </source>
</evidence>
<dbReference type="PROSITE" id="PS50999">
    <property type="entry name" value="COX2_TM"/>
    <property type="match status" value="1"/>
</dbReference>
<feature type="domain" description="Cytochrome oxidase subunit II copper A binding" evidence="19">
    <location>
        <begin position="130"/>
        <end position="280"/>
    </location>
</feature>
<keyword evidence="3 14" id="KW-0813">Transport</keyword>
<evidence type="ECO:0000313" key="22">
    <source>
        <dbReference type="Proteomes" id="UP000199372"/>
    </source>
</evidence>